<organism evidence="2 3">
    <name type="scientific">Auritidibacter ignavus</name>
    <dbReference type="NCBI Taxonomy" id="678932"/>
    <lineage>
        <taxon>Bacteria</taxon>
        <taxon>Bacillati</taxon>
        <taxon>Actinomycetota</taxon>
        <taxon>Actinomycetes</taxon>
        <taxon>Micrococcales</taxon>
        <taxon>Micrococcaceae</taxon>
        <taxon>Auritidibacter</taxon>
    </lineage>
</organism>
<dbReference type="PANTHER" id="PTHR42923">
    <property type="entry name" value="PROTOPORPHYRINOGEN OXIDASE"/>
    <property type="match status" value="1"/>
</dbReference>
<dbReference type="SUPFAM" id="SSF51905">
    <property type="entry name" value="FAD/NAD(P)-binding domain"/>
    <property type="match status" value="1"/>
</dbReference>
<dbReference type="Gene3D" id="3.90.660.20">
    <property type="entry name" value="Protoporphyrinogen oxidase, mitochondrial, domain 2"/>
    <property type="match status" value="1"/>
</dbReference>
<dbReference type="EMBL" id="CP122566">
    <property type="protein sequence ID" value="WGH93266.1"/>
    <property type="molecule type" value="Genomic_DNA"/>
</dbReference>
<dbReference type="PANTHER" id="PTHR42923:SF3">
    <property type="entry name" value="PROTOPORPHYRINOGEN OXIDASE"/>
    <property type="match status" value="1"/>
</dbReference>
<protein>
    <submittedName>
        <fullName evidence="2">FAD-dependent oxidoreductase</fullName>
    </submittedName>
</protein>
<dbReference type="SUPFAM" id="SSF54373">
    <property type="entry name" value="FAD-linked reductases, C-terminal domain"/>
    <property type="match status" value="1"/>
</dbReference>
<dbReference type="GO" id="GO:0016491">
    <property type="term" value="F:oxidoreductase activity"/>
    <property type="evidence" value="ECO:0007669"/>
    <property type="project" value="InterPro"/>
</dbReference>
<accession>A0AAJ6ANG2</accession>
<reference evidence="2 3" key="1">
    <citation type="submission" date="2023-03" db="EMBL/GenBank/DDBJ databases">
        <title>Complete genome sequences of several Auritidibacter ignavus strains isolated from ear infections.</title>
        <authorList>
            <person name="Baehr T."/>
            <person name="Baumhoegger A.M."/>
        </authorList>
    </citation>
    <scope>NUCLEOTIDE SEQUENCE [LARGE SCALE GENOMIC DNA]</scope>
    <source>
        <strain evidence="2 3">BABAE-6</strain>
    </source>
</reference>
<keyword evidence="3" id="KW-1185">Reference proteome</keyword>
<evidence type="ECO:0000313" key="2">
    <source>
        <dbReference type="EMBL" id="WGH93266.1"/>
    </source>
</evidence>
<evidence type="ECO:0000313" key="3">
    <source>
        <dbReference type="Proteomes" id="UP001224674"/>
    </source>
</evidence>
<feature type="domain" description="Amine oxidase" evidence="1">
    <location>
        <begin position="21"/>
        <end position="472"/>
    </location>
</feature>
<dbReference type="RefSeq" id="WP_279674887.1">
    <property type="nucleotide sequence ID" value="NZ_CP122566.1"/>
</dbReference>
<sequence length="527" mass="54579">MSELPGLQGNHYDVVVIGGGIAGLTAARELSMAGARVAVLEAAMHPGGALAGLELGEAINPTDEQVRHDPNVSLRVDAGAEAFATRGPAVAELITELGLGEEIVAPQASGSWLYTRDRGAIPSPTVGVLGIPGDLHSPDVATALGPEGIARAQQDLSAPVDDYRQVLTDQTPITLAEVVADRMGPAVVDNLVAPVVAGVLSTDPASADVRQLIPGLLDAMVEQGSLAAAITALKRSGRPGAAVNSLRGGMHRIIDALTAELAERGVDLVTSAPVTSLADAETPGGSGYRVLITAAEASEVELSGDRLVLACDAVTSYRLITTLRARRQAPELPTEAQPATGTGVGLVTLLVDHPELDAAPRGTGLLVAPDVTDVAAKAMTHVSAKWAWLHERLNPTGATHRHVLRLSYGRISDPVAGHSLGYHSTDDQLITAALADAPQLLGVDTENFAARVRASAVVRWREALPSPTPAHTRAVNALLEAMESESMMAAGPWVSGTGLLAIISDVRQRARQLIKSPPPVSTPIEQS</sequence>
<gene>
    <name evidence="2" type="ORF">QDX21_00125</name>
</gene>
<dbReference type="InterPro" id="IPR036188">
    <property type="entry name" value="FAD/NAD-bd_sf"/>
</dbReference>
<dbReference type="Gene3D" id="1.10.3110.10">
    <property type="entry name" value="protoporphyrinogen ix oxidase, domain 3"/>
    <property type="match status" value="1"/>
</dbReference>
<dbReference type="Proteomes" id="UP001224674">
    <property type="component" value="Chromosome"/>
</dbReference>
<dbReference type="InterPro" id="IPR002937">
    <property type="entry name" value="Amino_oxidase"/>
</dbReference>
<dbReference type="AlphaFoldDB" id="A0AAJ6ANG2"/>
<proteinExistence type="predicted"/>
<name>A0AAJ6ANG2_9MICC</name>
<evidence type="ECO:0000259" key="1">
    <source>
        <dbReference type="Pfam" id="PF01593"/>
    </source>
</evidence>
<dbReference type="Pfam" id="PF01593">
    <property type="entry name" value="Amino_oxidase"/>
    <property type="match status" value="1"/>
</dbReference>
<dbReference type="InterPro" id="IPR050464">
    <property type="entry name" value="Zeta_carotene_desat/Oxidored"/>
</dbReference>
<dbReference type="Gene3D" id="3.50.50.60">
    <property type="entry name" value="FAD/NAD(P)-binding domain"/>
    <property type="match status" value="1"/>
</dbReference>